<evidence type="ECO:0000313" key="1">
    <source>
        <dbReference type="EMBL" id="QKM64647.1"/>
    </source>
</evidence>
<dbReference type="CDD" id="cd01983">
    <property type="entry name" value="SIMIBI"/>
    <property type="match status" value="1"/>
</dbReference>
<dbReference type="InterPro" id="IPR027417">
    <property type="entry name" value="P-loop_NTPase"/>
</dbReference>
<dbReference type="AlphaFoldDB" id="A0A6M9Q078"/>
<dbReference type="RefSeq" id="WP_173955687.1">
    <property type="nucleotide sequence ID" value="NZ_CP028942.1"/>
</dbReference>
<dbReference type="Proteomes" id="UP000503312">
    <property type="component" value="Chromosome"/>
</dbReference>
<evidence type="ECO:0000313" key="2">
    <source>
        <dbReference type="Proteomes" id="UP000503312"/>
    </source>
</evidence>
<keyword evidence="2" id="KW-1185">Reference proteome</keyword>
<accession>A0A6M9Q078</accession>
<gene>
    <name evidence="1" type="ORF">DCO17_04995</name>
</gene>
<protein>
    <recommendedName>
        <fullName evidence="3">AAA+ ATPase domain-containing protein</fullName>
    </recommendedName>
</protein>
<proteinExistence type="predicted"/>
<evidence type="ECO:0008006" key="3">
    <source>
        <dbReference type="Google" id="ProtNLM"/>
    </source>
</evidence>
<name>A0A6M9Q078_9BURK</name>
<dbReference type="SUPFAM" id="SSF52540">
    <property type="entry name" value="P-loop containing nucleoside triphosphate hydrolases"/>
    <property type="match status" value="1"/>
</dbReference>
<organism evidence="1 2">
    <name type="scientific">Polynucleobacter tropicus</name>
    <dbReference type="NCBI Taxonomy" id="1743174"/>
    <lineage>
        <taxon>Bacteria</taxon>
        <taxon>Pseudomonadati</taxon>
        <taxon>Pseudomonadota</taxon>
        <taxon>Betaproteobacteria</taxon>
        <taxon>Burkholderiales</taxon>
        <taxon>Burkholderiaceae</taxon>
        <taxon>Polynucleobacter</taxon>
    </lineage>
</organism>
<sequence length="328" mass="37236">MTYENIANRFMAATTNQKSLSMSQLRDKMAMTTERVQKIESAELIFEKLIAKGLITVVAAPPNGGKTTIARHIARILANKGFQPIYIDFDSAGIHVREYFEYAKDAGFEYWAEMNSDIDAEKLADYLVAASKNESNQADYIYIFDTLKKFTNLMTKSKVADFMSKMRILTRHGSTVILLAHTNKRPESDGNYLFEGVGDVKNDCDNLFYLIPRKNHDGSTTVTVDFDNGGKKKALLEPCTFVIQPDRTVSLAEEYTQPEDLKNYELDKEDIEVILGLLCNGELNESTLVDLCQKQGISRRTSRRILRSYELWNVRKGDKNATLYSLLE</sequence>
<reference evidence="1 2" key="1">
    <citation type="submission" date="2018-04" db="EMBL/GenBank/DDBJ databases">
        <title>Polynucleobacter sp. UH21B genome.</title>
        <authorList>
            <person name="Hahn M.W."/>
        </authorList>
    </citation>
    <scope>NUCLEOTIDE SEQUENCE [LARGE SCALE GENOMIC DNA]</scope>
    <source>
        <strain evidence="1 2">MWH-UH21B</strain>
    </source>
</reference>
<dbReference type="KEGG" id="ptrp:DCO17_04995"/>
<dbReference type="Gene3D" id="3.40.50.300">
    <property type="entry name" value="P-loop containing nucleotide triphosphate hydrolases"/>
    <property type="match status" value="1"/>
</dbReference>
<dbReference type="EMBL" id="CP028942">
    <property type="protein sequence ID" value="QKM64647.1"/>
    <property type="molecule type" value="Genomic_DNA"/>
</dbReference>